<protein>
    <submittedName>
        <fullName evidence="2">Uncharacterized protein</fullName>
    </submittedName>
</protein>
<dbReference type="EMBL" id="PEDP01000583">
    <property type="protein sequence ID" value="POS85501.1"/>
    <property type="molecule type" value="Genomic_DNA"/>
</dbReference>
<proteinExistence type="predicted"/>
<accession>A0A2S4PTZ0</accession>
<dbReference type="Proteomes" id="UP000237438">
    <property type="component" value="Unassembled WGS sequence"/>
</dbReference>
<gene>
    <name evidence="2" type="ORF">EPUL_004639</name>
</gene>
<comment type="caution">
    <text evidence="2">The sequence shown here is derived from an EMBL/GenBank/DDBJ whole genome shotgun (WGS) entry which is preliminary data.</text>
</comment>
<organism evidence="2 3">
    <name type="scientific">Erysiphe pulchra</name>
    <dbReference type="NCBI Taxonomy" id="225359"/>
    <lineage>
        <taxon>Eukaryota</taxon>
        <taxon>Fungi</taxon>
        <taxon>Dikarya</taxon>
        <taxon>Ascomycota</taxon>
        <taxon>Pezizomycotina</taxon>
        <taxon>Leotiomycetes</taxon>
        <taxon>Erysiphales</taxon>
        <taxon>Erysiphaceae</taxon>
        <taxon>Erysiphe</taxon>
    </lineage>
</organism>
<evidence type="ECO:0000256" key="1">
    <source>
        <dbReference type="SAM" id="MobiDB-lite"/>
    </source>
</evidence>
<reference evidence="2 3" key="1">
    <citation type="submission" date="2017-10" db="EMBL/GenBank/DDBJ databases">
        <title>Development of genomic resources for the powdery mildew, Erysiphe pulchra.</title>
        <authorList>
            <person name="Wadl P.A."/>
            <person name="Mack B.M."/>
            <person name="Moore G."/>
            <person name="Beltz S.B."/>
        </authorList>
    </citation>
    <scope>NUCLEOTIDE SEQUENCE [LARGE SCALE GENOMIC DNA]</scope>
    <source>
        <strain evidence="2">Cflorida</strain>
    </source>
</reference>
<evidence type="ECO:0000313" key="2">
    <source>
        <dbReference type="EMBL" id="POS85501.1"/>
    </source>
</evidence>
<name>A0A2S4PTZ0_9PEZI</name>
<feature type="region of interest" description="Disordered" evidence="1">
    <location>
        <begin position="103"/>
        <end position="134"/>
    </location>
</feature>
<keyword evidence="3" id="KW-1185">Reference proteome</keyword>
<evidence type="ECO:0000313" key="3">
    <source>
        <dbReference type="Proteomes" id="UP000237438"/>
    </source>
</evidence>
<dbReference type="AlphaFoldDB" id="A0A2S4PTZ0"/>
<sequence>MADILKPVATSKRPILERPPKSCENSGIMNALLSKELGDIMLARQRRELAWHAHAMKCTTVISSIDSSLASFVDKVEEEVVAFKAYLRQTIATFAVAESTAIPPQIQTDSRPNGGTRNGAGKDKSMGKNIAVATPRTILSAPTLERYLQELLELPDKPQTGEN</sequence>
<feature type="compositionally biased region" description="Polar residues" evidence="1">
    <location>
        <begin position="105"/>
        <end position="115"/>
    </location>
</feature>